<feature type="compositionally biased region" description="Basic and acidic residues" evidence="6">
    <location>
        <begin position="1"/>
        <end position="16"/>
    </location>
</feature>
<dbReference type="PROSITE" id="PS51369">
    <property type="entry name" value="TCP"/>
    <property type="match status" value="1"/>
</dbReference>
<feature type="domain" description="TCP" evidence="7">
    <location>
        <begin position="121"/>
        <end position="175"/>
    </location>
</feature>
<protein>
    <recommendedName>
        <fullName evidence="7">TCP domain-containing protein</fullName>
    </recommendedName>
</protein>
<proteinExistence type="predicted"/>
<feature type="region of interest" description="Disordered" evidence="6">
    <location>
        <begin position="254"/>
        <end position="276"/>
    </location>
</feature>
<evidence type="ECO:0000256" key="6">
    <source>
        <dbReference type="SAM" id="MobiDB-lite"/>
    </source>
</evidence>
<keyword evidence="3" id="KW-0238">DNA-binding</keyword>
<evidence type="ECO:0000256" key="2">
    <source>
        <dbReference type="ARBA" id="ARBA00023015"/>
    </source>
</evidence>
<feature type="region of interest" description="Disordered" evidence="6">
    <location>
        <begin position="480"/>
        <end position="521"/>
    </location>
</feature>
<feature type="compositionally biased region" description="Low complexity" evidence="6">
    <location>
        <begin position="50"/>
        <end position="64"/>
    </location>
</feature>
<dbReference type="GO" id="GO:0043565">
    <property type="term" value="F:sequence-specific DNA binding"/>
    <property type="evidence" value="ECO:0007669"/>
    <property type="project" value="TreeGrafter"/>
</dbReference>
<feature type="compositionally biased region" description="Polar residues" evidence="6">
    <location>
        <begin position="383"/>
        <end position="401"/>
    </location>
</feature>
<feature type="compositionally biased region" description="Gly residues" evidence="6">
    <location>
        <begin position="65"/>
        <end position="79"/>
    </location>
</feature>
<dbReference type="PANTHER" id="PTHR31072">
    <property type="entry name" value="TRANSCRIPTION FACTOR TCP4-RELATED"/>
    <property type="match status" value="1"/>
</dbReference>
<keyword evidence="2" id="KW-0805">Transcription regulation</keyword>
<accession>A0A0D6QXC4</accession>
<dbReference type="Pfam" id="PF03634">
    <property type="entry name" value="TCP"/>
    <property type="match status" value="1"/>
</dbReference>
<dbReference type="InterPro" id="IPR005333">
    <property type="entry name" value="Transcription_factor_TCP"/>
</dbReference>
<dbReference type="AlphaFoldDB" id="A0A0D6QXC4"/>
<sequence>MESDERSDRGKVEQRDQGGLQRSLGPYGPSSSGLQLGGGGGGGGGGGNLGQAMQQQAAAAVAAMAGGGRIESGRGGGGYQEAASGTSSALVPRAEESKSQQLQVVQSAAGEVVEVKKKKPTKDRHTKVDGRGRRIRMPATCAARIFQLTRELGHKSDGETIQWLLQQAEPSIIAVTGTGTIPASATNMSGSIRGSGSVMSGRGASTSYASLGLGVRGGEEEAAAADRRFIKNLAAAGFEGGSGGFGAVQSSRGPEGVGGLGHVHDESDRGGGGFLTSATAGPKYGVGGASLSSQAAGLMPPGAAMWTVAPPSSRSPHVPGAIWMLPVTAGSSGAGPPSSLGGGAGGPQPLHSSASDWTSYRPPTASIQLGTSRGGGGGGGDHNGSNSHATTNVNNTNNLQSMMPLPTQMLPGGFTLMPRINISGAMGLELQSAAAAAAMGGHMPMSSMLLQQGSPQGIGLGLGGDGAQYGIITPLSAYNPGGAGGGRPMGNSPDHYDHQRQSQQQDAGNDDQQTGQQQQQQ</sequence>
<keyword evidence="5" id="KW-0539">Nucleus</keyword>
<dbReference type="InterPro" id="IPR017887">
    <property type="entry name" value="TF_TCP_subgr"/>
</dbReference>
<feature type="compositionally biased region" description="Gly residues" evidence="6">
    <location>
        <begin position="35"/>
        <end position="49"/>
    </location>
</feature>
<comment type="subcellular location">
    <subcellularLocation>
        <location evidence="1">Nucleus</location>
    </subcellularLocation>
</comment>
<organism evidence="8">
    <name type="scientific">Araucaria cunninghamii</name>
    <name type="common">Hoop pine</name>
    <name type="synonym">Moreton Bay pine</name>
    <dbReference type="NCBI Taxonomy" id="56994"/>
    <lineage>
        <taxon>Eukaryota</taxon>
        <taxon>Viridiplantae</taxon>
        <taxon>Streptophyta</taxon>
        <taxon>Embryophyta</taxon>
        <taxon>Tracheophyta</taxon>
        <taxon>Spermatophyta</taxon>
        <taxon>Pinopsida</taxon>
        <taxon>Pinidae</taxon>
        <taxon>Conifers II</taxon>
        <taxon>Araucariales</taxon>
        <taxon>Araucariaceae</taxon>
        <taxon>Araucaria</taxon>
    </lineage>
</organism>
<dbReference type="PANTHER" id="PTHR31072:SF170">
    <property type="entry name" value="TRANSCRIPTION FACTOR TCP15-RELATED"/>
    <property type="match status" value="1"/>
</dbReference>
<dbReference type="EMBL" id="GCKF01041545">
    <property type="protein sequence ID" value="JAG95101.1"/>
    <property type="molecule type" value="Transcribed_RNA"/>
</dbReference>
<evidence type="ECO:0000256" key="4">
    <source>
        <dbReference type="ARBA" id="ARBA00023163"/>
    </source>
</evidence>
<keyword evidence="4" id="KW-0804">Transcription</keyword>
<evidence type="ECO:0000256" key="5">
    <source>
        <dbReference type="ARBA" id="ARBA00023242"/>
    </source>
</evidence>
<evidence type="ECO:0000259" key="7">
    <source>
        <dbReference type="PROSITE" id="PS51369"/>
    </source>
</evidence>
<feature type="region of interest" description="Disordered" evidence="6">
    <location>
        <begin position="329"/>
        <end position="402"/>
    </location>
</feature>
<name>A0A0D6QXC4_ARACU</name>
<feature type="compositionally biased region" description="Low complexity" evidence="6">
    <location>
        <begin position="501"/>
        <end position="521"/>
    </location>
</feature>
<reference evidence="8" key="1">
    <citation type="submission" date="2015-03" db="EMBL/GenBank/DDBJ databases">
        <title>A transcriptome of Araucaria cunninghamii, an australian fine timber species.</title>
        <authorList>
            <person name="Jing Yi C.J.Y."/>
            <person name="Yin San L.Y.S."/>
            <person name="Abdul Karim S.S."/>
            <person name="Wan Azmi N.N."/>
            <person name="Hercus R.R."/>
            <person name="Croft L.L."/>
        </authorList>
    </citation>
    <scope>NUCLEOTIDE SEQUENCE</scope>
    <source>
        <strain evidence="8">MI0301</strain>
        <tissue evidence="8">Leaf</tissue>
    </source>
</reference>
<evidence type="ECO:0000313" key="8">
    <source>
        <dbReference type="EMBL" id="JAG95101.1"/>
    </source>
</evidence>
<dbReference type="GO" id="GO:0005634">
    <property type="term" value="C:nucleus"/>
    <property type="evidence" value="ECO:0007669"/>
    <property type="project" value="UniProtKB-SubCell"/>
</dbReference>
<feature type="compositionally biased region" description="Low complexity" evidence="6">
    <location>
        <begin position="329"/>
        <end position="339"/>
    </location>
</feature>
<dbReference type="GO" id="GO:0003700">
    <property type="term" value="F:DNA-binding transcription factor activity"/>
    <property type="evidence" value="ECO:0007669"/>
    <property type="project" value="InterPro"/>
</dbReference>
<feature type="compositionally biased region" description="Gly residues" evidence="6">
    <location>
        <begin position="372"/>
        <end position="382"/>
    </location>
</feature>
<evidence type="ECO:0000256" key="1">
    <source>
        <dbReference type="ARBA" id="ARBA00004123"/>
    </source>
</evidence>
<feature type="region of interest" description="Disordered" evidence="6">
    <location>
        <begin position="1"/>
        <end position="98"/>
    </location>
</feature>
<evidence type="ECO:0000256" key="3">
    <source>
        <dbReference type="ARBA" id="ARBA00023125"/>
    </source>
</evidence>